<evidence type="ECO:0000259" key="14">
    <source>
        <dbReference type="Pfam" id="PF01292"/>
    </source>
</evidence>
<comment type="subcellular location">
    <subcellularLocation>
        <location evidence="2">Cell membrane</location>
        <topology evidence="2">Multi-pass membrane protein</topology>
    </subcellularLocation>
</comment>
<name>A0A238JQB4_9RHOB</name>
<proteinExistence type="inferred from homology"/>
<keyword evidence="8" id="KW-0249">Electron transport</keyword>
<dbReference type="InterPro" id="IPR011577">
    <property type="entry name" value="Cyt_b561_bac/Ni-Hgenase"/>
</dbReference>
<keyword evidence="6 13" id="KW-0812">Transmembrane</keyword>
<sequence>MASSVYTKAQKRLHWAVALVLVVQVFLEVCRLGLFRQGEAGGGLDVTATLSFVLGALLLALVLLRVSIRREIGVPMPATPLAGYVHYALYFLLILSPVSGAVAWITETERSESVHDMMKFLLFAVVFLHIFQVLWGQFVAKDGTLRRMLPARD</sequence>
<evidence type="ECO:0000256" key="2">
    <source>
        <dbReference type="ARBA" id="ARBA00004651"/>
    </source>
</evidence>
<evidence type="ECO:0000256" key="5">
    <source>
        <dbReference type="ARBA" id="ARBA00022617"/>
    </source>
</evidence>
<dbReference type="GO" id="GO:0046872">
    <property type="term" value="F:metal ion binding"/>
    <property type="evidence" value="ECO:0007669"/>
    <property type="project" value="UniProtKB-KW"/>
</dbReference>
<evidence type="ECO:0000313" key="15">
    <source>
        <dbReference type="EMBL" id="SMX32042.1"/>
    </source>
</evidence>
<dbReference type="GO" id="GO:0022904">
    <property type="term" value="P:respiratory electron transport chain"/>
    <property type="evidence" value="ECO:0007669"/>
    <property type="project" value="InterPro"/>
</dbReference>
<organism evidence="15 16">
    <name type="scientific">Actibacterium lipolyticum</name>
    <dbReference type="NCBI Taxonomy" id="1524263"/>
    <lineage>
        <taxon>Bacteria</taxon>
        <taxon>Pseudomonadati</taxon>
        <taxon>Pseudomonadota</taxon>
        <taxon>Alphaproteobacteria</taxon>
        <taxon>Rhodobacterales</taxon>
        <taxon>Roseobacteraceae</taxon>
        <taxon>Actibacterium</taxon>
    </lineage>
</organism>
<keyword evidence="10" id="KW-0408">Iron</keyword>
<evidence type="ECO:0000256" key="3">
    <source>
        <dbReference type="ARBA" id="ARBA00022448"/>
    </source>
</evidence>
<evidence type="ECO:0000256" key="11">
    <source>
        <dbReference type="ARBA" id="ARBA00023136"/>
    </source>
</evidence>
<dbReference type="PANTHER" id="PTHR30529:SF1">
    <property type="entry name" value="CYTOCHROME B561 HOMOLOG 2"/>
    <property type="match status" value="1"/>
</dbReference>
<protein>
    <submittedName>
        <fullName evidence="15">Cytochrome b561</fullName>
    </submittedName>
</protein>
<dbReference type="Pfam" id="PF01292">
    <property type="entry name" value="Ni_hydr_CYTB"/>
    <property type="match status" value="1"/>
</dbReference>
<gene>
    <name evidence="15" type="ORF">COL8621_00692</name>
</gene>
<dbReference type="GO" id="GO:0005886">
    <property type="term" value="C:plasma membrane"/>
    <property type="evidence" value="ECO:0007669"/>
    <property type="project" value="UniProtKB-SubCell"/>
</dbReference>
<evidence type="ECO:0000256" key="8">
    <source>
        <dbReference type="ARBA" id="ARBA00022982"/>
    </source>
</evidence>
<comment type="cofactor">
    <cofactor evidence="1">
        <name>heme b</name>
        <dbReference type="ChEBI" id="CHEBI:60344"/>
    </cofactor>
</comment>
<dbReference type="GO" id="GO:0009055">
    <property type="term" value="F:electron transfer activity"/>
    <property type="evidence" value="ECO:0007669"/>
    <property type="project" value="InterPro"/>
</dbReference>
<keyword evidence="7" id="KW-0479">Metal-binding</keyword>
<evidence type="ECO:0000256" key="1">
    <source>
        <dbReference type="ARBA" id="ARBA00001970"/>
    </source>
</evidence>
<keyword evidence="5" id="KW-0349">Heme</keyword>
<keyword evidence="3" id="KW-0813">Transport</keyword>
<comment type="similarity">
    <text evidence="12">Belongs to the cytochrome b561 family.</text>
</comment>
<feature type="transmembrane region" description="Helical" evidence="13">
    <location>
        <begin position="117"/>
        <end position="140"/>
    </location>
</feature>
<dbReference type="InterPro" id="IPR052168">
    <property type="entry name" value="Cytochrome_b561_oxidase"/>
</dbReference>
<evidence type="ECO:0000256" key="9">
    <source>
        <dbReference type="ARBA" id="ARBA00022989"/>
    </source>
</evidence>
<dbReference type="Proteomes" id="UP000202922">
    <property type="component" value="Unassembled WGS sequence"/>
</dbReference>
<evidence type="ECO:0000313" key="16">
    <source>
        <dbReference type="Proteomes" id="UP000202922"/>
    </source>
</evidence>
<evidence type="ECO:0000256" key="4">
    <source>
        <dbReference type="ARBA" id="ARBA00022475"/>
    </source>
</evidence>
<keyword evidence="11 13" id="KW-0472">Membrane</keyword>
<evidence type="ECO:0000256" key="6">
    <source>
        <dbReference type="ARBA" id="ARBA00022692"/>
    </source>
</evidence>
<feature type="transmembrane region" description="Helical" evidence="13">
    <location>
        <begin position="87"/>
        <end position="105"/>
    </location>
</feature>
<evidence type="ECO:0000256" key="13">
    <source>
        <dbReference type="SAM" id="Phobius"/>
    </source>
</evidence>
<feature type="domain" description="Cytochrome b561 bacterial/Ni-hydrogenase" evidence="14">
    <location>
        <begin position="5"/>
        <end position="150"/>
    </location>
</feature>
<dbReference type="EMBL" id="FXYE01000001">
    <property type="protein sequence ID" value="SMX32042.1"/>
    <property type="molecule type" value="Genomic_DNA"/>
</dbReference>
<accession>A0A238JQB4</accession>
<dbReference type="RefSeq" id="WP_093965904.1">
    <property type="nucleotide sequence ID" value="NZ_FXYE01000001.1"/>
</dbReference>
<evidence type="ECO:0000256" key="10">
    <source>
        <dbReference type="ARBA" id="ARBA00023004"/>
    </source>
</evidence>
<dbReference type="AlphaFoldDB" id="A0A238JQB4"/>
<reference evidence="16" key="1">
    <citation type="submission" date="2017-05" db="EMBL/GenBank/DDBJ databases">
        <authorList>
            <person name="Rodrigo-Torres L."/>
            <person name="Arahal R. D."/>
            <person name="Lucena T."/>
        </authorList>
    </citation>
    <scope>NUCLEOTIDE SEQUENCE [LARGE SCALE GENOMIC DNA]</scope>
    <source>
        <strain evidence="16">CECT 8621</strain>
    </source>
</reference>
<evidence type="ECO:0000256" key="7">
    <source>
        <dbReference type="ARBA" id="ARBA00022723"/>
    </source>
</evidence>
<dbReference type="OrthoDB" id="8156287at2"/>
<keyword evidence="16" id="KW-1185">Reference proteome</keyword>
<keyword evidence="9 13" id="KW-1133">Transmembrane helix</keyword>
<dbReference type="InterPro" id="IPR016174">
    <property type="entry name" value="Di-haem_cyt_TM"/>
</dbReference>
<dbReference type="SUPFAM" id="SSF81342">
    <property type="entry name" value="Transmembrane di-heme cytochromes"/>
    <property type="match status" value="1"/>
</dbReference>
<keyword evidence="4" id="KW-1003">Cell membrane</keyword>
<dbReference type="PANTHER" id="PTHR30529">
    <property type="entry name" value="CYTOCHROME B561"/>
    <property type="match status" value="1"/>
</dbReference>
<feature type="transmembrane region" description="Helical" evidence="13">
    <location>
        <begin position="12"/>
        <end position="34"/>
    </location>
</feature>
<feature type="transmembrane region" description="Helical" evidence="13">
    <location>
        <begin position="46"/>
        <end position="66"/>
    </location>
</feature>
<evidence type="ECO:0000256" key="12">
    <source>
        <dbReference type="ARBA" id="ARBA00037975"/>
    </source>
</evidence>
<dbReference type="GO" id="GO:0020037">
    <property type="term" value="F:heme binding"/>
    <property type="evidence" value="ECO:0007669"/>
    <property type="project" value="TreeGrafter"/>
</dbReference>